<dbReference type="EMBL" id="FWEW01003696">
    <property type="protein sequence ID" value="SLM40389.1"/>
    <property type="molecule type" value="Genomic_DNA"/>
</dbReference>
<dbReference type="PRINTS" id="PR01239">
    <property type="entry name" value="EP450IICYP52"/>
</dbReference>
<feature type="region of interest" description="Disordered" evidence="8">
    <location>
        <begin position="677"/>
        <end position="756"/>
    </location>
</feature>
<feature type="domain" description="HNH nuclease" evidence="9">
    <location>
        <begin position="524"/>
        <end position="592"/>
    </location>
</feature>
<dbReference type="GO" id="GO:0016712">
    <property type="term" value="F:oxidoreductase activity, acting on paired donors, with incorporation or reduction of molecular oxygen, reduced flavin or flavoprotein as one donor, and incorporation of one atom of oxygen"/>
    <property type="evidence" value="ECO:0007669"/>
    <property type="project" value="InterPro"/>
</dbReference>
<keyword evidence="3" id="KW-0349">Heme</keyword>
<dbReference type="PRINTS" id="PR00464">
    <property type="entry name" value="EP450II"/>
</dbReference>
<dbReference type="GO" id="GO:0005506">
    <property type="term" value="F:iron ion binding"/>
    <property type="evidence" value="ECO:0007669"/>
    <property type="project" value="InterPro"/>
</dbReference>
<evidence type="ECO:0000259" key="9">
    <source>
        <dbReference type="Pfam" id="PF13391"/>
    </source>
</evidence>
<dbReference type="AlphaFoldDB" id="A0A1W5DBY3"/>
<evidence type="ECO:0000256" key="7">
    <source>
        <dbReference type="ARBA" id="ARBA00023033"/>
    </source>
</evidence>
<name>A0A1W5DBY3_9LECA</name>
<comment type="similarity">
    <text evidence="2">Belongs to the cytochrome P450 family.</text>
</comment>
<dbReference type="InterPro" id="IPR003615">
    <property type="entry name" value="HNH_nuc"/>
</dbReference>
<protein>
    <submittedName>
        <fullName evidence="10">Cytochrome p450 alkane</fullName>
    </submittedName>
</protein>
<dbReference type="InterPro" id="IPR047146">
    <property type="entry name" value="Cyt_P450_E_CYP52_fungi"/>
</dbReference>
<dbReference type="InterPro" id="IPR002402">
    <property type="entry name" value="Cyt_P450_E_grp-II"/>
</dbReference>
<evidence type="ECO:0000256" key="8">
    <source>
        <dbReference type="SAM" id="MobiDB-lite"/>
    </source>
</evidence>
<keyword evidence="6" id="KW-0408">Iron</keyword>
<evidence type="ECO:0000256" key="6">
    <source>
        <dbReference type="ARBA" id="ARBA00023004"/>
    </source>
</evidence>
<dbReference type="PANTHER" id="PTHR24287:SF1">
    <property type="entry name" value="P450, PUTATIVE (EUROFUNG)-RELATED"/>
    <property type="match status" value="1"/>
</dbReference>
<evidence type="ECO:0000256" key="4">
    <source>
        <dbReference type="ARBA" id="ARBA00022723"/>
    </source>
</evidence>
<dbReference type="CDD" id="cd11063">
    <property type="entry name" value="CYP52"/>
    <property type="match status" value="1"/>
</dbReference>
<keyword evidence="5" id="KW-0560">Oxidoreductase</keyword>
<comment type="cofactor">
    <cofactor evidence="1">
        <name>heme</name>
        <dbReference type="ChEBI" id="CHEBI:30413"/>
    </cofactor>
</comment>
<feature type="compositionally biased region" description="Basic residues" evidence="8">
    <location>
        <begin position="683"/>
        <end position="695"/>
    </location>
</feature>
<proteinExistence type="inferred from homology"/>
<dbReference type="InterPro" id="IPR002974">
    <property type="entry name" value="Cyt_P450_E_CYP52_ascomycetes"/>
</dbReference>
<dbReference type="Gene3D" id="1.10.630.10">
    <property type="entry name" value="Cytochrome P450"/>
    <property type="match status" value="1"/>
</dbReference>
<reference evidence="11" key="1">
    <citation type="submission" date="2017-03" db="EMBL/GenBank/DDBJ databases">
        <authorList>
            <person name="Sharma R."/>
            <person name="Thines M."/>
        </authorList>
    </citation>
    <scope>NUCLEOTIDE SEQUENCE [LARGE SCALE GENOMIC DNA]</scope>
</reference>
<evidence type="ECO:0000313" key="10">
    <source>
        <dbReference type="EMBL" id="SLM40389.1"/>
    </source>
</evidence>
<dbReference type="SUPFAM" id="SSF48264">
    <property type="entry name" value="Cytochrome P450"/>
    <property type="match status" value="1"/>
</dbReference>
<dbReference type="Pfam" id="PF13391">
    <property type="entry name" value="HNH_2"/>
    <property type="match status" value="1"/>
</dbReference>
<dbReference type="InterPro" id="IPR001128">
    <property type="entry name" value="Cyt_P450"/>
</dbReference>
<dbReference type="GO" id="GO:0020037">
    <property type="term" value="F:heme binding"/>
    <property type="evidence" value="ECO:0007669"/>
    <property type="project" value="InterPro"/>
</dbReference>
<sequence length="769" mass="86482">MAYLTTLALFALAVLTIYGAYTKTRRYLTIRAFKTHHKCQPPRPLPGSGLIGYRVIKELWTSHRAANSLEKHTAHHRSLGDTWELSFFHVDLIMTISPENIKALLSTQFADFGLSHRLPVFAPLLTGGIFVSDGPAWQHSRALIRPAFTRDRVADLPRLDRHVQRLISQIPVDGTTTVDLMPLFFRLTLDYVTEFLLGESMESLVSGPDSEQQRFEAAFDYVQRQLGGWNTSGWGSWVWPNRRCEEGVRVVHRVVDGYVEKARAKARAARGREAGKEKDAETEAASGGDAKQGKKGAEEKSGRYIFLDELALSTDDRVEMRNEILNIIIAGRDTTASMLTSTFHALARRPDIWARLRAEIAPLEGQPPDYETLRNLKYLRYVMNEMIRLYPPVPANSRQAVRDTTLPHGGGLDGTFPIFVAKGQVVGYSPWSMHRLHATFQPDGEALRPERWADGEGEGEKGIRAGWEFLAFNGGYCLYGIMATEKLRELEKLEAKPTVGLGFLPSTPSLSTATAAVLARDQACTLSGDSDYMQRAHLCPRNELIWFRKNSMRRYNDRCELSGDNLMDDSANALAMRPDIHQAFDACKFVIVPKNQRWVVHFLGKTNNLGSSFHNMPVSVLATAKPEFILARLAWAVFPLVKSFMELGPSRLVRVRVEAEDGAQEVQRTITPVEFSKLESKRSRSRSHSPKKRKASLPVIPEDTSSAKSRQLDDSSLTDTPSLYYDDEDGQETQHESLGEHEDDNSEEGRIANLRTHELRKRQPIVILA</sequence>
<feature type="compositionally biased region" description="Basic and acidic residues" evidence="8">
    <location>
        <begin position="270"/>
        <end position="281"/>
    </location>
</feature>
<keyword evidence="7" id="KW-0503">Monooxygenase</keyword>
<feature type="region of interest" description="Disordered" evidence="8">
    <location>
        <begin position="269"/>
        <end position="296"/>
    </location>
</feature>
<dbReference type="Pfam" id="PF00067">
    <property type="entry name" value="p450"/>
    <property type="match status" value="1"/>
</dbReference>
<accession>A0A1W5DBY3</accession>
<evidence type="ECO:0000256" key="5">
    <source>
        <dbReference type="ARBA" id="ARBA00023002"/>
    </source>
</evidence>
<dbReference type="InterPro" id="IPR036396">
    <property type="entry name" value="Cyt_P450_sf"/>
</dbReference>
<evidence type="ECO:0000256" key="3">
    <source>
        <dbReference type="ARBA" id="ARBA00022617"/>
    </source>
</evidence>
<organism evidence="10 11">
    <name type="scientific">Lasallia pustulata</name>
    <dbReference type="NCBI Taxonomy" id="136370"/>
    <lineage>
        <taxon>Eukaryota</taxon>
        <taxon>Fungi</taxon>
        <taxon>Dikarya</taxon>
        <taxon>Ascomycota</taxon>
        <taxon>Pezizomycotina</taxon>
        <taxon>Lecanoromycetes</taxon>
        <taxon>OSLEUM clade</taxon>
        <taxon>Umbilicariomycetidae</taxon>
        <taxon>Umbilicariales</taxon>
        <taxon>Umbilicariaceae</taxon>
        <taxon>Lasallia</taxon>
    </lineage>
</organism>
<feature type="compositionally biased region" description="Polar residues" evidence="8">
    <location>
        <begin position="703"/>
        <end position="721"/>
    </location>
</feature>
<dbReference type="Proteomes" id="UP000192927">
    <property type="component" value="Unassembled WGS sequence"/>
</dbReference>
<evidence type="ECO:0000256" key="1">
    <source>
        <dbReference type="ARBA" id="ARBA00001971"/>
    </source>
</evidence>
<evidence type="ECO:0000256" key="2">
    <source>
        <dbReference type="ARBA" id="ARBA00010617"/>
    </source>
</evidence>
<dbReference type="PANTHER" id="PTHR24287">
    <property type="entry name" value="P450, PUTATIVE (EUROFUNG)-RELATED"/>
    <property type="match status" value="1"/>
</dbReference>
<keyword evidence="4" id="KW-0479">Metal-binding</keyword>
<keyword evidence="11" id="KW-1185">Reference proteome</keyword>
<evidence type="ECO:0000313" key="11">
    <source>
        <dbReference type="Proteomes" id="UP000192927"/>
    </source>
</evidence>